<feature type="transmembrane region" description="Helical" evidence="9">
    <location>
        <begin position="455"/>
        <end position="475"/>
    </location>
</feature>
<evidence type="ECO:0000259" key="10">
    <source>
        <dbReference type="PROSITE" id="PS50850"/>
    </source>
</evidence>
<dbReference type="Pfam" id="PF07690">
    <property type="entry name" value="MFS_1"/>
    <property type="match status" value="1"/>
</dbReference>
<feature type="domain" description="Major facilitator superfamily (MFS) profile" evidence="10">
    <location>
        <begin position="9"/>
        <end position="478"/>
    </location>
</feature>
<feature type="transmembrane region" description="Helical" evidence="9">
    <location>
        <begin position="134"/>
        <end position="155"/>
    </location>
</feature>
<dbReference type="RefSeq" id="WP_322725254.1">
    <property type="nucleotide sequence ID" value="NZ_BAABEQ010000117.1"/>
</dbReference>
<accession>A0A5N8WFK8</accession>
<feature type="transmembrane region" description="Helical" evidence="9">
    <location>
        <begin position="75"/>
        <end position="93"/>
    </location>
</feature>
<dbReference type="InterPro" id="IPR011701">
    <property type="entry name" value="MFS"/>
</dbReference>
<comment type="subcellular location">
    <subcellularLocation>
        <location evidence="1">Cell membrane</location>
        <topology evidence="1">Multi-pass membrane protein</topology>
    </subcellularLocation>
</comment>
<reference evidence="11 12" key="1">
    <citation type="submission" date="2019-07" db="EMBL/GenBank/DDBJ databases">
        <title>New species of Amycolatopsis and Streptomyces.</title>
        <authorList>
            <person name="Duangmal K."/>
            <person name="Teo W.F.A."/>
            <person name="Lipun K."/>
        </authorList>
    </citation>
    <scope>NUCLEOTIDE SEQUENCE [LARGE SCALE GENOMIC DNA]</scope>
    <source>
        <strain evidence="11 12">TISTR 2346</strain>
    </source>
</reference>
<dbReference type="GO" id="GO:0022857">
    <property type="term" value="F:transmembrane transporter activity"/>
    <property type="evidence" value="ECO:0007669"/>
    <property type="project" value="InterPro"/>
</dbReference>
<evidence type="ECO:0000256" key="5">
    <source>
        <dbReference type="ARBA" id="ARBA00022989"/>
    </source>
</evidence>
<keyword evidence="3" id="KW-1003">Cell membrane</keyword>
<feature type="transmembrane region" description="Helical" evidence="9">
    <location>
        <begin position="161"/>
        <end position="184"/>
    </location>
</feature>
<evidence type="ECO:0000313" key="12">
    <source>
        <dbReference type="Proteomes" id="UP000326979"/>
    </source>
</evidence>
<evidence type="ECO:0000256" key="1">
    <source>
        <dbReference type="ARBA" id="ARBA00004651"/>
    </source>
</evidence>
<evidence type="ECO:0000313" key="11">
    <source>
        <dbReference type="EMBL" id="MPY45902.1"/>
    </source>
</evidence>
<feature type="transmembrane region" description="Helical" evidence="9">
    <location>
        <begin position="410"/>
        <end position="431"/>
    </location>
</feature>
<dbReference type="PROSITE" id="PS50850">
    <property type="entry name" value="MFS"/>
    <property type="match status" value="1"/>
</dbReference>
<evidence type="ECO:0000256" key="4">
    <source>
        <dbReference type="ARBA" id="ARBA00022692"/>
    </source>
</evidence>
<feature type="transmembrane region" description="Helical" evidence="9">
    <location>
        <begin position="343"/>
        <end position="363"/>
    </location>
</feature>
<keyword evidence="6 9" id="KW-0472">Membrane</keyword>
<dbReference type="Gene3D" id="1.20.1720.10">
    <property type="entry name" value="Multidrug resistance protein D"/>
    <property type="match status" value="1"/>
</dbReference>
<proteinExistence type="predicted"/>
<evidence type="ECO:0000256" key="6">
    <source>
        <dbReference type="ARBA" id="ARBA00023136"/>
    </source>
</evidence>
<evidence type="ECO:0000256" key="7">
    <source>
        <dbReference type="ARBA" id="ARBA00023251"/>
    </source>
</evidence>
<keyword evidence="4 9" id="KW-0812">Transmembrane</keyword>
<sequence>MGRARLFLLLALLTLTGFVTTLDNTVINVALPTVQRELGLTVTDLEWVASSYVLSFGALLLPAGRLTDLLGRRPVVAAGIVVFTAASAAAAVADGGGTLIAARTVQGVGAALVIPASLAVVAADLPAHRRSTAVGLWTAALAVALALGPVVGGFVTERWSWSWVFALNVPLGVLALLLVPAIPARACAGSPRRRGAGGTSGTGPGSGEPVRGGLDLPGVCWSVLSLYLLTYGLVRGGEHGFGAAPVPLCLGVAAFAACVFVVVEARAERPLVDLRLLRDRFLTGGVLAQMLWGIGVNGVFFFTALYLQRILGFSPTRAGLAFLPLAGALLLCTPLAERAARTLGAHVSIAAGLGLVALGLLYVSGTGLGAGYWDVQPGLLLIGVGSALTTPLTVRSLVRVPQARTGMATGLLSAAREVSGVFGVVLVGVVLTRRERTELRGGADPRGAFLEGYDLGLRLAACCVLAGALVTLLTLHRRGRHRRVVARGRVRVATK</sequence>
<organism evidence="11 12">
    <name type="scientific">Streptomyces phyllanthi</name>
    <dbReference type="NCBI Taxonomy" id="1803180"/>
    <lineage>
        <taxon>Bacteria</taxon>
        <taxon>Bacillati</taxon>
        <taxon>Actinomycetota</taxon>
        <taxon>Actinomycetes</taxon>
        <taxon>Kitasatosporales</taxon>
        <taxon>Streptomycetaceae</taxon>
        <taxon>Streptomyces</taxon>
    </lineage>
</organism>
<comment type="caution">
    <text evidence="11">The sequence shown here is derived from an EMBL/GenBank/DDBJ whole genome shotgun (WGS) entry which is preliminary data.</text>
</comment>
<feature type="transmembrane region" description="Helical" evidence="9">
    <location>
        <begin position="99"/>
        <end position="122"/>
    </location>
</feature>
<evidence type="ECO:0000256" key="2">
    <source>
        <dbReference type="ARBA" id="ARBA00022448"/>
    </source>
</evidence>
<dbReference type="AlphaFoldDB" id="A0A5N8WFK8"/>
<keyword evidence="7" id="KW-0046">Antibiotic resistance</keyword>
<keyword evidence="2" id="KW-0813">Transport</keyword>
<dbReference type="PANTHER" id="PTHR42718">
    <property type="entry name" value="MAJOR FACILITATOR SUPERFAMILY MULTIDRUG TRANSPORTER MFSC"/>
    <property type="match status" value="1"/>
</dbReference>
<dbReference type="PRINTS" id="PR01036">
    <property type="entry name" value="TCRTETB"/>
</dbReference>
<keyword evidence="5 9" id="KW-1133">Transmembrane helix</keyword>
<dbReference type="CDD" id="cd17321">
    <property type="entry name" value="MFS_MMR_MDR_like"/>
    <property type="match status" value="1"/>
</dbReference>
<name>A0A5N8WFK8_9ACTN</name>
<evidence type="ECO:0000256" key="8">
    <source>
        <dbReference type="SAM" id="MobiDB-lite"/>
    </source>
</evidence>
<dbReference type="EMBL" id="VJZE01000534">
    <property type="protein sequence ID" value="MPY45902.1"/>
    <property type="molecule type" value="Genomic_DNA"/>
</dbReference>
<dbReference type="Gene3D" id="1.20.1250.20">
    <property type="entry name" value="MFS general substrate transporter like domains"/>
    <property type="match status" value="1"/>
</dbReference>
<dbReference type="GO" id="GO:0046677">
    <property type="term" value="P:response to antibiotic"/>
    <property type="evidence" value="ECO:0007669"/>
    <property type="project" value="UniProtKB-KW"/>
</dbReference>
<dbReference type="InterPro" id="IPR020846">
    <property type="entry name" value="MFS_dom"/>
</dbReference>
<keyword evidence="12" id="KW-1185">Reference proteome</keyword>
<gene>
    <name evidence="11" type="ORF">FNH04_40175</name>
</gene>
<evidence type="ECO:0000256" key="9">
    <source>
        <dbReference type="SAM" id="Phobius"/>
    </source>
</evidence>
<dbReference type="GO" id="GO:0005886">
    <property type="term" value="C:plasma membrane"/>
    <property type="evidence" value="ECO:0007669"/>
    <property type="project" value="UniProtKB-SubCell"/>
</dbReference>
<feature type="transmembrane region" description="Helical" evidence="9">
    <location>
        <begin position="240"/>
        <end position="263"/>
    </location>
</feature>
<feature type="region of interest" description="Disordered" evidence="8">
    <location>
        <begin position="189"/>
        <end position="210"/>
    </location>
</feature>
<dbReference type="InterPro" id="IPR036259">
    <property type="entry name" value="MFS_trans_sf"/>
</dbReference>
<feature type="compositionally biased region" description="Gly residues" evidence="8">
    <location>
        <begin position="196"/>
        <end position="206"/>
    </location>
</feature>
<feature type="transmembrane region" description="Helical" evidence="9">
    <location>
        <begin position="318"/>
        <end position="336"/>
    </location>
</feature>
<dbReference type="Proteomes" id="UP000326979">
    <property type="component" value="Unassembled WGS sequence"/>
</dbReference>
<dbReference type="SUPFAM" id="SSF103473">
    <property type="entry name" value="MFS general substrate transporter"/>
    <property type="match status" value="1"/>
</dbReference>
<protein>
    <submittedName>
        <fullName evidence="11">MFS transporter</fullName>
    </submittedName>
</protein>
<feature type="transmembrane region" description="Helical" evidence="9">
    <location>
        <begin position="284"/>
        <end position="306"/>
    </location>
</feature>
<dbReference type="PANTHER" id="PTHR42718:SF46">
    <property type="entry name" value="BLR6921 PROTEIN"/>
    <property type="match status" value="1"/>
</dbReference>
<evidence type="ECO:0000256" key="3">
    <source>
        <dbReference type="ARBA" id="ARBA00022475"/>
    </source>
</evidence>
<feature type="transmembrane region" description="Helical" evidence="9">
    <location>
        <begin position="375"/>
        <end position="398"/>
    </location>
</feature>